<sequence>MDSSAMALMDWRSIMNVAHSGTNSPYSLCIRSTEADRGDECKLFQQPNKRLSCAIDAPQFSPKD</sequence>
<dbReference type="VEuPathDB" id="FungiDB:FVEG_14807"/>
<reference evidence="1 2" key="1">
    <citation type="journal article" date="2010" name="Nature">
        <title>Comparative genomics reveals mobile pathogenicity chromosomes in Fusarium.</title>
        <authorList>
            <person name="Ma L.J."/>
            <person name="van der Does H.C."/>
            <person name="Borkovich K.A."/>
            <person name="Coleman J.J."/>
            <person name="Daboussi M.J."/>
            <person name="Di Pietro A."/>
            <person name="Dufresne M."/>
            <person name="Freitag M."/>
            <person name="Grabherr M."/>
            <person name="Henrissat B."/>
            <person name="Houterman P.M."/>
            <person name="Kang S."/>
            <person name="Shim W.B."/>
            <person name="Woloshuk C."/>
            <person name="Xie X."/>
            <person name="Xu J.R."/>
            <person name="Antoniw J."/>
            <person name="Baker S.E."/>
            <person name="Bluhm B.H."/>
            <person name="Breakspear A."/>
            <person name="Brown D.W."/>
            <person name="Butchko R.A."/>
            <person name="Chapman S."/>
            <person name="Coulson R."/>
            <person name="Coutinho P.M."/>
            <person name="Danchin E.G."/>
            <person name="Diener A."/>
            <person name="Gale L.R."/>
            <person name="Gardiner D.M."/>
            <person name="Goff S."/>
            <person name="Hammond-Kosack K.E."/>
            <person name="Hilburn K."/>
            <person name="Hua-Van A."/>
            <person name="Jonkers W."/>
            <person name="Kazan K."/>
            <person name="Kodira C.D."/>
            <person name="Koehrsen M."/>
            <person name="Kumar L."/>
            <person name="Lee Y.H."/>
            <person name="Li L."/>
            <person name="Manners J.M."/>
            <person name="Miranda-Saavedra D."/>
            <person name="Mukherjee M."/>
            <person name="Park G."/>
            <person name="Park J."/>
            <person name="Park S.Y."/>
            <person name="Proctor R.H."/>
            <person name="Regev A."/>
            <person name="Ruiz-Roldan M.C."/>
            <person name="Sain D."/>
            <person name="Sakthikumar S."/>
            <person name="Sykes S."/>
            <person name="Schwartz D.C."/>
            <person name="Turgeon B.G."/>
            <person name="Wapinski I."/>
            <person name="Yoder O."/>
            <person name="Young S."/>
            <person name="Zeng Q."/>
            <person name="Zhou S."/>
            <person name="Galagan J."/>
            <person name="Cuomo C.A."/>
            <person name="Kistler H.C."/>
            <person name="Rep M."/>
        </authorList>
    </citation>
    <scope>NUCLEOTIDE SEQUENCE [LARGE SCALE GENOMIC DNA]</scope>
    <source>
        <strain evidence="2">M3125 / FGSC 7600</strain>
    </source>
</reference>
<protein>
    <submittedName>
        <fullName evidence="1">Uncharacterized protein</fullName>
    </submittedName>
</protein>
<keyword evidence="2" id="KW-1185">Reference proteome</keyword>
<dbReference type="AlphaFoldDB" id="W7LEK5"/>
<dbReference type="EMBL" id="DS022242">
    <property type="protein sequence ID" value="EWG37878.1"/>
    <property type="molecule type" value="Genomic_DNA"/>
</dbReference>
<name>W7LEK5_GIBM7</name>
<dbReference type="RefSeq" id="XP_018744069.1">
    <property type="nucleotide sequence ID" value="XM_018903814.1"/>
</dbReference>
<evidence type="ECO:0000313" key="2">
    <source>
        <dbReference type="Proteomes" id="UP000009096"/>
    </source>
</evidence>
<accession>W7LEK5</accession>
<dbReference type="GeneID" id="30071683"/>
<proteinExistence type="predicted"/>
<dbReference type="EMBL" id="CM000578">
    <property type="protein sequence ID" value="EWG37878.1"/>
    <property type="molecule type" value="Genomic_DNA"/>
</dbReference>
<organism evidence="1 2">
    <name type="scientific">Gibberella moniliformis (strain M3125 / FGSC 7600)</name>
    <name type="common">Maize ear and stalk rot fungus</name>
    <name type="synonym">Fusarium verticillioides</name>
    <dbReference type="NCBI Taxonomy" id="334819"/>
    <lineage>
        <taxon>Eukaryota</taxon>
        <taxon>Fungi</taxon>
        <taxon>Dikarya</taxon>
        <taxon>Ascomycota</taxon>
        <taxon>Pezizomycotina</taxon>
        <taxon>Sordariomycetes</taxon>
        <taxon>Hypocreomycetidae</taxon>
        <taxon>Hypocreales</taxon>
        <taxon>Nectriaceae</taxon>
        <taxon>Fusarium</taxon>
        <taxon>Fusarium fujikuroi species complex</taxon>
    </lineage>
</organism>
<gene>
    <name evidence="1" type="ORF">FVEG_14807</name>
</gene>
<evidence type="ECO:0000313" key="1">
    <source>
        <dbReference type="EMBL" id="EWG37878.1"/>
    </source>
</evidence>
<dbReference type="Proteomes" id="UP000009096">
    <property type="component" value="Chromosome 1"/>
</dbReference>
<dbReference type="KEGG" id="fvr:FVEG_14807"/>